<dbReference type="Gene3D" id="3.40.50.12780">
    <property type="entry name" value="N-terminal domain of ligase-like"/>
    <property type="match status" value="1"/>
</dbReference>
<dbReference type="InterPro" id="IPR050237">
    <property type="entry name" value="ATP-dep_AMP-bd_enzyme"/>
</dbReference>
<evidence type="ECO:0000259" key="2">
    <source>
        <dbReference type="Pfam" id="PF13193"/>
    </source>
</evidence>
<keyword evidence="4" id="KW-1185">Reference proteome</keyword>
<dbReference type="EMBL" id="JAUHTR010000001">
    <property type="protein sequence ID" value="MDN4522996.1"/>
    <property type="molecule type" value="Genomic_DNA"/>
</dbReference>
<organism evidence="3 4">
    <name type="scientific">Fictibacillus fluitans</name>
    <dbReference type="NCBI Taxonomy" id="3058422"/>
    <lineage>
        <taxon>Bacteria</taxon>
        <taxon>Bacillati</taxon>
        <taxon>Bacillota</taxon>
        <taxon>Bacilli</taxon>
        <taxon>Bacillales</taxon>
        <taxon>Fictibacillaceae</taxon>
        <taxon>Fictibacillus</taxon>
    </lineage>
</organism>
<reference evidence="3" key="1">
    <citation type="submission" date="2023-07" db="EMBL/GenBank/DDBJ databases">
        <title>Fictibacillus sp. isolated from freshwater pond.</title>
        <authorList>
            <person name="Kirdat K."/>
            <person name="Bhat A."/>
            <person name="Mourya A."/>
            <person name="Yadav A."/>
        </authorList>
    </citation>
    <scope>NUCLEOTIDE SEQUENCE</scope>
    <source>
        <strain evidence="3">NE201</strain>
    </source>
</reference>
<sequence>MRKIWEDHYPEGVDYSMKIPSLSLYEILEQTAECYPHRLAVIDGIQEVTYVELKESVDFLAGSLHASGFTKGERAALMLPNCLEYIIAFYAIQRLGGIVVQVNPLYKDAELEYIVRDSNTSWFIGQSFQREKLKRMGLVESLSIINTDSAHEDGLYYRIGEKKKHVPQLSIDTADDVSVLQYTGGTTGRSKGVMLTHDNVFANVYQDLQFTSNVLDLKRSSEVMLGLIPLYHVYGMGRMNGAIYFASTYIAVPEFQIETIISILRRYRPTIFPAVPTMYIALLNDPRLKKEDVSSFKYCSSGSASLPVEVIQQFEQKLGIHIYEGYGMTETSPTTHRNPGTWKRKPGSVGIPYPLTDAKIVDAETGTKEMPLGEAGELIVKGPQVMKGYWKRQEETAKALRKGWLYTGDLAIMDEEGYFYIVGRKKDLIIASGFNIYPVEVEDVLYQHPSVAEVCVFGIPDPYRGESVKAVIVLKKEESATEQEMREWCSERLTPYKVPRSFGFRKQLPKTSVGKVLRRVLVEQERLKMNANV</sequence>
<dbReference type="Pfam" id="PF13193">
    <property type="entry name" value="AMP-binding_C"/>
    <property type="match status" value="1"/>
</dbReference>
<dbReference type="GO" id="GO:0016874">
    <property type="term" value="F:ligase activity"/>
    <property type="evidence" value="ECO:0007669"/>
    <property type="project" value="UniProtKB-KW"/>
</dbReference>
<name>A0ABT8HQE7_9BACL</name>
<proteinExistence type="predicted"/>
<dbReference type="InterPro" id="IPR042099">
    <property type="entry name" value="ANL_N_sf"/>
</dbReference>
<evidence type="ECO:0000313" key="4">
    <source>
        <dbReference type="Proteomes" id="UP001172721"/>
    </source>
</evidence>
<dbReference type="PANTHER" id="PTHR43767:SF1">
    <property type="entry name" value="NONRIBOSOMAL PEPTIDE SYNTHASE PES1 (EUROFUNG)-RELATED"/>
    <property type="match status" value="1"/>
</dbReference>
<evidence type="ECO:0000259" key="1">
    <source>
        <dbReference type="Pfam" id="PF00501"/>
    </source>
</evidence>
<dbReference type="InterPro" id="IPR045851">
    <property type="entry name" value="AMP-bd_C_sf"/>
</dbReference>
<dbReference type="Pfam" id="PF00501">
    <property type="entry name" value="AMP-binding"/>
    <property type="match status" value="1"/>
</dbReference>
<comment type="caution">
    <text evidence="3">The sequence shown here is derived from an EMBL/GenBank/DDBJ whole genome shotgun (WGS) entry which is preliminary data.</text>
</comment>
<dbReference type="Gene3D" id="3.30.300.30">
    <property type="match status" value="1"/>
</dbReference>
<dbReference type="PROSITE" id="PS00455">
    <property type="entry name" value="AMP_BINDING"/>
    <property type="match status" value="1"/>
</dbReference>
<dbReference type="SUPFAM" id="SSF56801">
    <property type="entry name" value="Acetyl-CoA synthetase-like"/>
    <property type="match status" value="1"/>
</dbReference>
<dbReference type="CDD" id="cd05936">
    <property type="entry name" value="FC-FACS_FadD_like"/>
    <property type="match status" value="1"/>
</dbReference>
<gene>
    <name evidence="3" type="ORF">QYB97_00840</name>
</gene>
<dbReference type="InterPro" id="IPR000873">
    <property type="entry name" value="AMP-dep_synth/lig_dom"/>
</dbReference>
<dbReference type="PANTHER" id="PTHR43767">
    <property type="entry name" value="LONG-CHAIN-FATTY-ACID--COA LIGASE"/>
    <property type="match status" value="1"/>
</dbReference>
<dbReference type="InterPro" id="IPR020845">
    <property type="entry name" value="AMP-binding_CS"/>
</dbReference>
<dbReference type="RefSeq" id="WP_301164065.1">
    <property type="nucleotide sequence ID" value="NZ_JAUHTR010000001.1"/>
</dbReference>
<dbReference type="InterPro" id="IPR025110">
    <property type="entry name" value="AMP-bd_C"/>
</dbReference>
<evidence type="ECO:0000313" key="3">
    <source>
        <dbReference type="EMBL" id="MDN4522996.1"/>
    </source>
</evidence>
<dbReference type="Proteomes" id="UP001172721">
    <property type="component" value="Unassembled WGS sequence"/>
</dbReference>
<feature type="domain" description="AMP-dependent synthetase/ligase" evidence="1">
    <location>
        <begin position="28"/>
        <end position="390"/>
    </location>
</feature>
<keyword evidence="3" id="KW-0436">Ligase</keyword>
<accession>A0ABT8HQE7</accession>
<protein>
    <submittedName>
        <fullName evidence="3">Long-chain fatty acid--CoA ligase</fullName>
    </submittedName>
</protein>
<feature type="domain" description="AMP-binding enzyme C-terminal" evidence="2">
    <location>
        <begin position="440"/>
        <end position="515"/>
    </location>
</feature>